<feature type="region of interest" description="Disordered" evidence="5">
    <location>
        <begin position="76"/>
        <end position="104"/>
    </location>
</feature>
<evidence type="ECO:0000313" key="11">
    <source>
        <dbReference type="RefSeq" id="XP_027070737.2"/>
    </source>
</evidence>
<name>A0A6P6SY59_COFAR</name>
<keyword evidence="3" id="KW-0804">Transcription</keyword>
<reference evidence="9" key="1">
    <citation type="journal article" date="2025" name="Foods">
        <title>Unveiling the Microbial Signatures of Arabica Coffee Cherries: Insights into Ripeness Specific Diversity, Functional Traits, and Implications for Quality and Safety.</title>
        <authorList>
            <consortium name="RefSeq"/>
            <person name="Tenea G.N."/>
            <person name="Cifuentes V."/>
            <person name="Reyes P."/>
            <person name="Cevallos-Vallejos M."/>
        </authorList>
    </citation>
    <scope>NUCLEOTIDE SEQUENCE [LARGE SCALE GENOMIC DNA]</scope>
</reference>
<dbReference type="Pfam" id="PF25766">
    <property type="entry name" value="TPR_RPAP1"/>
    <property type="match status" value="1"/>
</dbReference>
<evidence type="ECO:0000259" key="6">
    <source>
        <dbReference type="Pfam" id="PF08620"/>
    </source>
</evidence>
<keyword evidence="4" id="KW-0539">Nucleus</keyword>
<dbReference type="Pfam" id="PF08620">
    <property type="entry name" value="RPAP1_C"/>
    <property type="match status" value="1"/>
</dbReference>
<proteinExistence type="inferred from homology"/>
<dbReference type="InterPro" id="IPR013929">
    <property type="entry name" value="RPAP1_C"/>
</dbReference>
<comment type="subcellular location">
    <subcellularLocation>
        <location evidence="1">Nucleus</location>
    </subcellularLocation>
</comment>
<accession>A0A6P6SY59</accession>
<reference evidence="10 11" key="2">
    <citation type="submission" date="2025-05" db="UniProtKB">
        <authorList>
            <consortium name="RefSeq"/>
        </authorList>
    </citation>
    <scope>IDENTIFICATION</scope>
    <source>
        <tissue evidence="10 11">Leaves</tissue>
    </source>
</reference>
<evidence type="ECO:0000259" key="8">
    <source>
        <dbReference type="Pfam" id="PF25766"/>
    </source>
</evidence>
<dbReference type="InterPro" id="IPR055326">
    <property type="entry name" value="MINIYO"/>
</dbReference>
<evidence type="ECO:0000256" key="2">
    <source>
        <dbReference type="ARBA" id="ARBA00009953"/>
    </source>
</evidence>
<keyword evidence="9" id="KW-1185">Reference proteome</keyword>
<dbReference type="Proteomes" id="UP001652660">
    <property type="component" value="Chromosome 6e"/>
</dbReference>
<comment type="similarity">
    <text evidence="2">Belongs to the RPAP1 family.</text>
</comment>
<evidence type="ECO:0000256" key="5">
    <source>
        <dbReference type="SAM" id="MobiDB-lite"/>
    </source>
</evidence>
<dbReference type="PANTHER" id="PTHR47605">
    <property type="entry name" value="TRANSCRIPTIONAL ELONGATION REGULATOR MINIYO"/>
    <property type="match status" value="1"/>
</dbReference>
<sequence>MKLDAGVKGGKSFKKPVFGTPLVQLNGENEDASRLVGGIIEKGSFSVSSDTPAPSCIPPPRPTALPFPVARHRSHGPHWTPVGGSSFSGDDRDMDDTEEGEEKGFSGFDSLAAFAKPVPRRKRKGLDLSRWRDIMGGEGDSSGECKHVVVEKSTAVSPLAEISGDSLEKSAVALAMDLDTEGKNSVDFREMKEQLSDLPTDLAQQKNTADVHVAQQFLQMGGTSRHRIAETEEDIISERGLGLPEILGNEMEVDRQSVDESEALNLESQIDAENRTRLGRMSCKEIAEAQAEIMAKMSPALIEALKKRGQDKLKKKKCPRSDKDKATTAVVGTLQDESILFNAHGLPHSDSSDRVIETGSKETWMKQGNEVGPGPSPKNSSLWDSWSKRVETVREIRFSLDGSMIKFNVLQATNTGSTSAGSQYTVNNVAERDLLRTEGDPGAVGYTIKEAVALTRSVVPGQRALALHLVAAILNRAIHGICKKKVGYSLKYAETDGDWEAIWAFSLGPEPELALSLRICLDDNHNSVVLSCAKAIQSMLSFDLTESLFDTSEKAPSTQDDIPTAAVFRSKPEIDVGFLHGSFWKYSTKPTNILPLPKVNDDNPEGEHTIQDDVVVSGQDVAAGLVRMGILPRICYLLETQSSASLEECLLSILVAVARHSPTSATAIMTCHRLVQTVINRFLAEEQMEINPSKIKCVILLKVLARTDKKNCLEFINSGIFQKVTWHLVRYMSLDQWINSGKEVCKLSSNLLVEQLRLWKVCITYGYCVSYFADLFPALSIWLNVPTFQKLLDRDVLGEFVAVSREVYLVLEALTKSLPNFYSSSDKTTDGNAEEMESWCWSYVGPLIDLALDWTVLKNITPLSRFIDWQNRENEDNMLQDSVMNSLLWVISSAMHTICSVLEAVIPADTSEFSGGCLPWLPEFVPKVGLKLIKNGYFHFSGADVCDFNVAEGGSFVKFLCHLRYKCGLETSIASSSCLQGLIQIISIVDKLIRLANPEIDNLSSEFLGVPREDKILADGILKSSVAELKALLASYMKFTFKRPNMQSIEMFGRGGPAPGTGVGWGASGGGFWSKTVLLAQVDARLITCLLEIFQNFCVNDQLTVDNLPSFLRWINTAMEVCLTAGPRDRSMVDKIFDLLFQVPVLRCLEFVIYDFLHVNKTLKVFEWKYEEEDYLLFCGVLAAHFKSRWLSVKKKSRSIEENRDARQNMLKKGNFPLETIDEEMSASYLDNTGVTTLTNEWAYQRLPLPAYWFLSPMSNMRCSTDANVHKAYSTQSVEQEQAGLLRVAQAGLFFLLGLEATSAFLSTESYSSVHNVSVTWKLHALSVILIDGTGVLEDEKSRDVYQTLQGVYGHTVDKRRLSEAGDKINGGLLQFQLEINESYSTFIEMLVEQFAAVSYGDLVFGRQIAVYLHRWVEASVRLATWNALSNAHALELLPPLEQCFAEADGYLEPVEDDEKLLEAYVKSWVSGVLDKAATRRSSSYILVLHHLTSFIFGNCIGDKLSLRNQLVKSLLRDFSRKVNHQGMMMNLLQYEKPTTGSKRGLVEAWQVEKRLVVLRDACGGNSLLLNQVEKLDQALKKEEPAHSVS</sequence>
<feature type="compositionally biased region" description="Acidic residues" evidence="5">
    <location>
        <begin position="92"/>
        <end position="101"/>
    </location>
</feature>
<dbReference type="OrthoDB" id="348201at2759"/>
<evidence type="ECO:0000256" key="3">
    <source>
        <dbReference type="ARBA" id="ARBA00023163"/>
    </source>
</evidence>
<feature type="domain" description="RPAP1 N-terminal" evidence="7">
    <location>
        <begin position="269"/>
        <end position="312"/>
    </location>
</feature>
<dbReference type="RefSeq" id="XP_027070737.2">
    <property type="nucleotide sequence ID" value="XM_027214936.2"/>
</dbReference>
<protein>
    <submittedName>
        <fullName evidence="10 11">Transcriptional elongation regulator MINIYO</fullName>
    </submittedName>
</protein>
<evidence type="ECO:0000259" key="7">
    <source>
        <dbReference type="Pfam" id="PF08621"/>
    </source>
</evidence>
<dbReference type="InterPro" id="IPR013930">
    <property type="entry name" value="RPAP1_N"/>
</dbReference>
<evidence type="ECO:0000313" key="10">
    <source>
        <dbReference type="RefSeq" id="XP_027070736.2"/>
    </source>
</evidence>
<dbReference type="PANTHER" id="PTHR47605:SF2">
    <property type="entry name" value="TRANSCRIPTIONAL ELONGATION REGULATOR MINIYO"/>
    <property type="match status" value="1"/>
</dbReference>
<dbReference type="InterPro" id="IPR057989">
    <property type="entry name" value="TPR_RPAP1/MINIYO-like"/>
</dbReference>
<dbReference type="Pfam" id="PF08621">
    <property type="entry name" value="RPAP1_N"/>
    <property type="match status" value="1"/>
</dbReference>
<gene>
    <name evidence="10 11" type="primary">LOC113695784</name>
</gene>
<feature type="domain" description="RPAP1/MINIYO-like TPR repeats" evidence="8">
    <location>
        <begin position="1374"/>
        <end position="1497"/>
    </location>
</feature>
<evidence type="ECO:0000256" key="4">
    <source>
        <dbReference type="ARBA" id="ARBA00023242"/>
    </source>
</evidence>
<evidence type="ECO:0000256" key="1">
    <source>
        <dbReference type="ARBA" id="ARBA00004123"/>
    </source>
</evidence>
<organism evidence="9 11">
    <name type="scientific">Coffea arabica</name>
    <name type="common">Arabian coffee</name>
    <dbReference type="NCBI Taxonomy" id="13443"/>
    <lineage>
        <taxon>Eukaryota</taxon>
        <taxon>Viridiplantae</taxon>
        <taxon>Streptophyta</taxon>
        <taxon>Embryophyta</taxon>
        <taxon>Tracheophyta</taxon>
        <taxon>Spermatophyta</taxon>
        <taxon>Magnoliopsida</taxon>
        <taxon>eudicotyledons</taxon>
        <taxon>Gunneridae</taxon>
        <taxon>Pentapetalae</taxon>
        <taxon>asterids</taxon>
        <taxon>lamiids</taxon>
        <taxon>Gentianales</taxon>
        <taxon>Rubiaceae</taxon>
        <taxon>Ixoroideae</taxon>
        <taxon>Gardenieae complex</taxon>
        <taxon>Bertiereae - Coffeeae clade</taxon>
        <taxon>Coffeeae</taxon>
        <taxon>Coffea</taxon>
    </lineage>
</organism>
<evidence type="ECO:0000313" key="9">
    <source>
        <dbReference type="Proteomes" id="UP001652660"/>
    </source>
</evidence>
<feature type="domain" description="RPAP1 C-terminal" evidence="6">
    <location>
        <begin position="395"/>
        <end position="477"/>
    </location>
</feature>
<dbReference type="RefSeq" id="XP_027070736.2">
    <property type="nucleotide sequence ID" value="XM_027214935.2"/>
</dbReference>
<dbReference type="GeneID" id="113695784"/>